<keyword evidence="3" id="KW-0677">Repeat</keyword>
<feature type="domain" description="HTH cro/C1-type" evidence="7">
    <location>
        <begin position="14"/>
        <end position="67"/>
    </location>
</feature>
<evidence type="ECO:0000256" key="4">
    <source>
        <dbReference type="ARBA" id="ARBA00022803"/>
    </source>
</evidence>
<dbReference type="InterPro" id="IPR019734">
    <property type="entry name" value="TPR_rpt"/>
</dbReference>
<evidence type="ECO:0000256" key="2">
    <source>
        <dbReference type="ARBA" id="ARBA00022490"/>
    </source>
</evidence>
<dbReference type="SMART" id="SM00028">
    <property type="entry name" value="TPR"/>
    <property type="match status" value="5"/>
</dbReference>
<dbReference type="Proteomes" id="UP000198534">
    <property type="component" value="Unassembled WGS sequence"/>
</dbReference>
<dbReference type="Pfam" id="PF01381">
    <property type="entry name" value="HTH_3"/>
    <property type="match status" value="1"/>
</dbReference>
<evidence type="ECO:0000256" key="1">
    <source>
        <dbReference type="ARBA" id="ARBA00004496"/>
    </source>
</evidence>
<dbReference type="PROSITE" id="PS50005">
    <property type="entry name" value="TPR"/>
    <property type="match status" value="2"/>
</dbReference>
<dbReference type="Gene3D" id="1.25.40.10">
    <property type="entry name" value="Tetratricopeptide repeat domain"/>
    <property type="match status" value="2"/>
</dbReference>
<dbReference type="InterPro" id="IPR010982">
    <property type="entry name" value="Lambda_DNA-bd_dom_sf"/>
</dbReference>
<protein>
    <submittedName>
        <fullName evidence="8">Helix-turn-helix</fullName>
    </submittedName>
</protein>
<comment type="similarity">
    <text evidence="5">Belongs to the Rap family.</text>
</comment>
<dbReference type="PANTHER" id="PTHR46630:SF1">
    <property type="entry name" value="TETRATRICOPEPTIDE REPEAT PROTEIN 29"/>
    <property type="match status" value="1"/>
</dbReference>
<gene>
    <name evidence="8" type="ORF">SAMN05444487_11937</name>
</gene>
<dbReference type="Gene3D" id="1.10.260.40">
    <property type="entry name" value="lambda repressor-like DNA-binding domains"/>
    <property type="match status" value="1"/>
</dbReference>
<accession>A0A1H3C2D9</accession>
<dbReference type="InterPro" id="IPR011990">
    <property type="entry name" value="TPR-like_helical_dom_sf"/>
</dbReference>
<dbReference type="SUPFAM" id="SSF48452">
    <property type="entry name" value="TPR-like"/>
    <property type="match status" value="2"/>
</dbReference>
<name>A0A1H3C2D9_9BACL</name>
<dbReference type="PROSITE" id="PS50943">
    <property type="entry name" value="HTH_CROC1"/>
    <property type="match status" value="1"/>
</dbReference>
<dbReference type="SMART" id="SM00530">
    <property type="entry name" value="HTH_XRE"/>
    <property type="match status" value="1"/>
</dbReference>
<dbReference type="InterPro" id="IPR051476">
    <property type="entry name" value="Bac_ResReg_Asp_Phosphatase"/>
</dbReference>
<reference evidence="8 9" key="1">
    <citation type="submission" date="2016-10" db="EMBL/GenBank/DDBJ databases">
        <authorList>
            <person name="de Groot N.N."/>
        </authorList>
    </citation>
    <scope>NUCLEOTIDE SEQUENCE [LARGE SCALE GENOMIC DNA]</scope>
    <source>
        <strain evidence="8 9">DSM 45610</strain>
    </source>
</reference>
<dbReference type="STRING" id="1048340.SAMN05444487_11937"/>
<dbReference type="OrthoDB" id="2991476at2"/>
<proteinExistence type="inferred from homology"/>
<feature type="repeat" description="TPR" evidence="6">
    <location>
        <begin position="117"/>
        <end position="150"/>
    </location>
</feature>
<evidence type="ECO:0000259" key="7">
    <source>
        <dbReference type="PROSITE" id="PS50943"/>
    </source>
</evidence>
<keyword evidence="4 6" id="KW-0802">TPR repeat</keyword>
<feature type="repeat" description="TPR" evidence="6">
    <location>
        <begin position="361"/>
        <end position="394"/>
    </location>
</feature>
<dbReference type="PANTHER" id="PTHR46630">
    <property type="entry name" value="TETRATRICOPEPTIDE REPEAT PROTEIN 29"/>
    <property type="match status" value="1"/>
</dbReference>
<evidence type="ECO:0000256" key="6">
    <source>
        <dbReference type="PROSITE-ProRule" id="PRU00339"/>
    </source>
</evidence>
<dbReference type="GO" id="GO:0005737">
    <property type="term" value="C:cytoplasm"/>
    <property type="evidence" value="ECO:0007669"/>
    <property type="project" value="UniProtKB-SubCell"/>
</dbReference>
<dbReference type="GO" id="GO:0003677">
    <property type="term" value="F:DNA binding"/>
    <property type="evidence" value="ECO:0007669"/>
    <property type="project" value="InterPro"/>
</dbReference>
<evidence type="ECO:0000256" key="5">
    <source>
        <dbReference type="ARBA" id="ARBA00038253"/>
    </source>
</evidence>
<dbReference type="CDD" id="cd00093">
    <property type="entry name" value="HTH_XRE"/>
    <property type="match status" value="1"/>
</dbReference>
<organism evidence="8 9">
    <name type="scientific">Marininema mesophilum</name>
    <dbReference type="NCBI Taxonomy" id="1048340"/>
    <lineage>
        <taxon>Bacteria</taxon>
        <taxon>Bacillati</taxon>
        <taxon>Bacillota</taxon>
        <taxon>Bacilli</taxon>
        <taxon>Bacillales</taxon>
        <taxon>Thermoactinomycetaceae</taxon>
        <taxon>Marininema</taxon>
    </lineage>
</organism>
<comment type="subcellular location">
    <subcellularLocation>
        <location evidence="1">Cytoplasm</location>
    </subcellularLocation>
</comment>
<dbReference type="SUPFAM" id="SSF47413">
    <property type="entry name" value="lambda repressor-like DNA-binding domains"/>
    <property type="match status" value="1"/>
</dbReference>
<evidence type="ECO:0000313" key="8">
    <source>
        <dbReference type="EMBL" id="SDX48266.1"/>
    </source>
</evidence>
<dbReference type="EMBL" id="FNNQ01000019">
    <property type="protein sequence ID" value="SDX48266.1"/>
    <property type="molecule type" value="Genomic_DNA"/>
</dbReference>
<dbReference type="AlphaFoldDB" id="A0A1H3C2D9"/>
<evidence type="ECO:0000256" key="3">
    <source>
        <dbReference type="ARBA" id="ARBA00022737"/>
    </source>
</evidence>
<keyword evidence="2" id="KW-0963">Cytoplasm</keyword>
<dbReference type="RefSeq" id="WP_091742725.1">
    <property type="nucleotide sequence ID" value="NZ_FNNQ01000019.1"/>
</dbReference>
<evidence type="ECO:0000313" key="9">
    <source>
        <dbReference type="Proteomes" id="UP000198534"/>
    </source>
</evidence>
<sequence length="437" mass="50574">MLSALDIHEIGEIIRKVRKEKGLRLEDLADKNISPATISNIERGIPHVNPQRATYLLQKLDIRLEDIPNLMVQEKEALHDLKFKLFAIESTRDAGNPDQALRQLKGLQVDDSHPYAAKIYYLLGTCLNKLTQFERAQRLLFDAIRLSNQNPYGKKNNIAAASFYELGLNSYHHHRLEQALAYVENGLEAFVDDGEGTHLKFKLIENKAVYLEHLERVGEALKIIEDHWDAALVSQHIDTILGFYTWRSELLSRLQQYDAASAFCLAGIEIARINKQHNRLFNLWTILANIHMSNSQWKKAEECFQVALTLKSSTLHQKDLAHAHMRLSTLYIQQERWEKSLGSINQAISLYKLIKDMPRLADALTTLGKYYCIQKNRHTAITHFQEALDIAHKYHLLNKKVDILFLLARCWENIDRKQFQLCLNDMYKVKHELTADE</sequence>
<keyword evidence="9" id="KW-1185">Reference proteome</keyword>
<dbReference type="Pfam" id="PF13424">
    <property type="entry name" value="TPR_12"/>
    <property type="match status" value="1"/>
</dbReference>
<dbReference type="InterPro" id="IPR001387">
    <property type="entry name" value="Cro/C1-type_HTH"/>
</dbReference>